<gene>
    <name evidence="5" type="ORF">CBR_g46427</name>
</gene>
<keyword evidence="6" id="KW-1185">Reference proteome</keyword>
<dbReference type="Gramene" id="GBG88058">
    <property type="protein sequence ID" value="GBG88058"/>
    <property type="gene ID" value="CBR_g46427"/>
</dbReference>
<dbReference type="InterPro" id="IPR032675">
    <property type="entry name" value="LRR_dom_sf"/>
</dbReference>
<dbReference type="InterPro" id="IPR003593">
    <property type="entry name" value="AAA+_ATPase"/>
</dbReference>
<dbReference type="SMART" id="SM00369">
    <property type="entry name" value="LRR_TYP"/>
    <property type="match status" value="22"/>
</dbReference>
<keyword evidence="2" id="KW-0677">Repeat</keyword>
<proteinExistence type="predicted"/>
<feature type="domain" description="AAA+ ATPase" evidence="4">
    <location>
        <begin position="225"/>
        <end position="374"/>
    </location>
</feature>
<protein>
    <recommendedName>
        <fullName evidence="4">AAA+ ATPase domain-containing protein</fullName>
    </recommendedName>
</protein>
<dbReference type="InterPro" id="IPR055414">
    <property type="entry name" value="LRR_R13L4/SHOC2-like"/>
</dbReference>
<evidence type="ECO:0000256" key="1">
    <source>
        <dbReference type="ARBA" id="ARBA00022614"/>
    </source>
</evidence>
<dbReference type="SUPFAM" id="SSF52047">
    <property type="entry name" value="RNI-like"/>
    <property type="match status" value="1"/>
</dbReference>
<dbReference type="Proteomes" id="UP000265515">
    <property type="component" value="Unassembled WGS sequence"/>
</dbReference>
<dbReference type="Gene3D" id="3.80.10.10">
    <property type="entry name" value="Ribonuclease Inhibitor"/>
    <property type="match status" value="7"/>
</dbReference>
<dbReference type="GO" id="GO:0043531">
    <property type="term" value="F:ADP binding"/>
    <property type="evidence" value="ECO:0007669"/>
    <property type="project" value="InterPro"/>
</dbReference>
<dbReference type="InterPro" id="IPR001611">
    <property type="entry name" value="Leu-rich_rpt"/>
</dbReference>
<keyword evidence="1" id="KW-0433">Leucine-rich repeat</keyword>
<dbReference type="Gene3D" id="1.10.8.430">
    <property type="entry name" value="Helical domain of apoptotic protease-activating factors"/>
    <property type="match status" value="1"/>
</dbReference>
<dbReference type="SMART" id="SM00382">
    <property type="entry name" value="AAA"/>
    <property type="match status" value="1"/>
</dbReference>
<dbReference type="Pfam" id="PF00931">
    <property type="entry name" value="NB-ARC"/>
    <property type="match status" value="1"/>
</dbReference>
<feature type="region of interest" description="Disordered" evidence="3">
    <location>
        <begin position="149"/>
        <end position="168"/>
    </location>
</feature>
<dbReference type="STRING" id="69332.A0A388M0G6"/>
<dbReference type="InterPro" id="IPR003591">
    <property type="entry name" value="Leu-rich_rpt_typical-subtyp"/>
</dbReference>
<dbReference type="Pfam" id="PF00560">
    <property type="entry name" value="LRR_1"/>
    <property type="match status" value="1"/>
</dbReference>
<dbReference type="SUPFAM" id="SSF52540">
    <property type="entry name" value="P-loop containing nucleoside triphosphate hydrolases"/>
    <property type="match status" value="1"/>
</dbReference>
<evidence type="ECO:0000256" key="3">
    <source>
        <dbReference type="SAM" id="MobiDB-lite"/>
    </source>
</evidence>
<dbReference type="InterPro" id="IPR002182">
    <property type="entry name" value="NB-ARC"/>
</dbReference>
<evidence type="ECO:0000256" key="2">
    <source>
        <dbReference type="ARBA" id="ARBA00022737"/>
    </source>
</evidence>
<dbReference type="InterPro" id="IPR050715">
    <property type="entry name" value="LRR-SigEffector_domain"/>
</dbReference>
<sequence>MAVCVDDAAGEPHAYGDVMALMEELIPFQEGLLRSTQVMFLHGDHRYKKLAAIADVLHDLTRRLLEVCRLNGDGSQLNERMMDMRHRHLQGISQSHRKWRGVWGTVQMFLMRRYLGKELTKLQSDLKMFLDKLSTFPVQKIHQTKTVGLDNSTRTSLDASHGGPENRQRSLRGLESAMRGAVTLSSACSVLRDILEEEKEWLDQYAKQPQELLEDLDCLWTAKSGPEVLCLHGASGVGKTALAMEISKSEEMKREFSNGIFFLTCGQHKRGHDVIDMVRQSVWNQKYGCRRHSNSQQRCVFFNKIERNVALQREMKGKRALIIADDVWTTDQIEWVESLLPASCSVIITTTNKSVIATLRAANAYLVEALKQEEAYSLFSHCAFQDELPPPDIQAISLKVCKECYGLPLALRVVGSNLYSRRWEMAAWESWLNFFVHRMSADQFPSQNAGSCLSRGSDLAMEAVQRSINDACGGSKMGNLDMVLDLAGFPQGEKIPRDLIEAWSSIYPSVSDLETARHQMNEFIRLCLVEAHGNGFVSLNSTARQVILHIIRSGAESSVSLGGYEDGDGAATGSMAAVVQQERILLLGDEEIIPLDLATFEHVRKLSWIQSDFLTLTNVPLCTLPHLVSFYWVCPGDSTRAYDANKASVTVTHVLEQLTKSNKLEIMTVRNLAGCDVFPSDYFSSFRYLKVLWLEIANVSPFSEFPSSVADLQELQVLVIHVSGATLTVDPGAIEALTQLKVLRTSSIFFLARKALQEQVSAPKRSPVRRLSCCLEEAAGLGTDDTEVAVVPDEVLPKLLSSRFIEDFSIRVDKLPGYGHHRYGEIQDSTLPSAIGQRTRLRSIEIEGCRLLKVLPDKIGCLSKLVTLSIRYSSLRILPSTIGHLSSLTRFEITDSHLESIPHEIGSLHKLVEFSIVTSSLASLPPTIGKLTSLRLLKIAHSKLTSIPDEIGNLGALVHLEVTRARLTALPSTIGDLVHLTCLDFSQSFRSCSQRAPDGVWKLTALRKLGLSSSGQAPCLSTEIGNLVHLRDLHIVRSPTIDLPESISRLSQLTCVVLSFAYQRCDEVFAVPMHPLRGLSNVTITSLKHLVLSFCSNLHSLPANIAQLTNLERFELSECPHLASLPPEIGNLKHLMVLKLTSASITELPVSVGSLRSLISIDLSNCELLAKLPSNISNLGRLKQLGLSNCRSLRSFPDGIGQLTNLESVNLRGCSGLSRLPKEFGNLTNLGSIDLTSSSLTEMPVFFSRLDGLTELDLSCSGSLVELPGGIGLLTRLRSLNLQDCVSLRALPDDIADLTGLEEIELAGCRKLCSLPVEFGRIRYLTSLNLSSSGVTELPVSITRLDRLTELKLSSASELVRLPSRMSGLNCLKSLILRDCVNFRALPNSITALTNLEILNLHGCRQVTCLPREIGNLVNLQILRLGFSGVQALPDSIRRLQGLTELDLTWACELDQLPTGISGLVSLTSLNVQGCVKVKTLPDGIVMLTSLEELSLYGCKHLTRLPEQFGNLRRLRSLCLSYSGLKELPASMSGLDALTSLDLGCFSGCFLHFPADISGLKRLELLDLQDCQNLKALPDCVSQLVSLKELNVSGCKELRHLPTDIGNLENLQLLNLRSSGLTALPASISNLGKLMELDLSFAGELAQLPAEISGLKSLRLLNLHSCASLESLPDEMTVLMDLEVMDVSGGKHIEYLPMEIGNLTNLLVLSLASSGVIELPSSISRLGRLAELDLSSSYGLTELQPAISALESLTRLDLRYCTSLTALPIGIGNLTRLQALDLSSSGVTHFPSSLYMLNALTSLDLSCSAGHVPGEVFTLTGLVSLRLWDCVNLRTIPESISQLTKLVFLHLSGCNDCIHVPSEFGCLVNLEFLSLSSSGEIHLPPSIRTLQRLRSVDLSFSNEHLPVGISGLKGLSRLNIWDCPNLSSLPDSITEQTNLVFLHLRGCRQLNRLPCKIGDLQNIQSLSLTSSGLTDLPASTCKLHQLTTMDLSCSPQLSRLPSGMSDLTSLTRLDAHDCPRLKSLDDGSVCLPNLEVLDLAGCKELTRLPEEFGNLKALTRLTLCRTGIVQLPSSFTQLERLVELDLSFSGELTQLPAGLSRLQRLKMLDLRGCEKLTNLPSDILQFGKRTNVQLLADPKFALGMAWQHDGSVRTSKKVRV</sequence>
<organism evidence="5 6">
    <name type="scientific">Chara braunii</name>
    <name type="common">Braun's stonewort</name>
    <dbReference type="NCBI Taxonomy" id="69332"/>
    <lineage>
        <taxon>Eukaryota</taxon>
        <taxon>Viridiplantae</taxon>
        <taxon>Streptophyta</taxon>
        <taxon>Charophyceae</taxon>
        <taxon>Charales</taxon>
        <taxon>Characeae</taxon>
        <taxon>Chara</taxon>
    </lineage>
</organism>
<dbReference type="GO" id="GO:0006952">
    <property type="term" value="P:defense response"/>
    <property type="evidence" value="ECO:0007669"/>
    <property type="project" value="UniProtKB-KW"/>
</dbReference>
<evidence type="ECO:0000313" key="5">
    <source>
        <dbReference type="EMBL" id="GBG88058.1"/>
    </source>
</evidence>
<evidence type="ECO:0000313" key="6">
    <source>
        <dbReference type="Proteomes" id="UP000265515"/>
    </source>
</evidence>
<dbReference type="SUPFAM" id="SSF52058">
    <property type="entry name" value="L domain-like"/>
    <property type="match status" value="4"/>
</dbReference>
<evidence type="ECO:0000259" key="4">
    <source>
        <dbReference type="SMART" id="SM00382"/>
    </source>
</evidence>
<dbReference type="PANTHER" id="PTHR45752:SF195">
    <property type="entry name" value="LEUCINE-RICH REPEAT (LRR) FAMILY PROTEIN-RELATED"/>
    <property type="match status" value="1"/>
</dbReference>
<dbReference type="OMA" id="MQIIDFT"/>
<accession>A0A388M0G6</accession>
<dbReference type="OrthoDB" id="2018313at2759"/>
<name>A0A388M0G6_CHABU</name>
<reference evidence="5 6" key="1">
    <citation type="journal article" date="2018" name="Cell">
        <title>The Chara Genome: Secondary Complexity and Implications for Plant Terrestrialization.</title>
        <authorList>
            <person name="Nishiyama T."/>
            <person name="Sakayama H."/>
            <person name="Vries J.D."/>
            <person name="Buschmann H."/>
            <person name="Saint-Marcoux D."/>
            <person name="Ullrich K.K."/>
            <person name="Haas F.B."/>
            <person name="Vanderstraeten L."/>
            <person name="Becker D."/>
            <person name="Lang D."/>
            <person name="Vosolsobe S."/>
            <person name="Rombauts S."/>
            <person name="Wilhelmsson P.K.I."/>
            <person name="Janitza P."/>
            <person name="Kern R."/>
            <person name="Heyl A."/>
            <person name="Rumpler F."/>
            <person name="Villalobos L.I.A.C."/>
            <person name="Clay J.M."/>
            <person name="Skokan R."/>
            <person name="Toyoda A."/>
            <person name="Suzuki Y."/>
            <person name="Kagoshima H."/>
            <person name="Schijlen E."/>
            <person name="Tajeshwar N."/>
            <person name="Catarino B."/>
            <person name="Hetherington A.J."/>
            <person name="Saltykova A."/>
            <person name="Bonnot C."/>
            <person name="Breuninger H."/>
            <person name="Symeonidi A."/>
            <person name="Radhakrishnan G.V."/>
            <person name="Van Nieuwerburgh F."/>
            <person name="Deforce D."/>
            <person name="Chang C."/>
            <person name="Karol K.G."/>
            <person name="Hedrich R."/>
            <person name="Ulvskov P."/>
            <person name="Glockner G."/>
            <person name="Delwiche C.F."/>
            <person name="Petrasek J."/>
            <person name="Van de Peer Y."/>
            <person name="Friml J."/>
            <person name="Beilby M."/>
            <person name="Dolan L."/>
            <person name="Kohara Y."/>
            <person name="Sugano S."/>
            <person name="Fujiyama A."/>
            <person name="Delaux P.-M."/>
            <person name="Quint M."/>
            <person name="TheiBen G."/>
            <person name="Hagemann M."/>
            <person name="Harholt J."/>
            <person name="Dunand C."/>
            <person name="Zachgo S."/>
            <person name="Langdale J."/>
            <person name="Maumus F."/>
            <person name="Straeten D.V.D."/>
            <person name="Gould S.B."/>
            <person name="Rensing S.A."/>
        </authorList>
    </citation>
    <scope>NUCLEOTIDE SEQUENCE [LARGE SCALE GENOMIC DNA]</scope>
    <source>
        <strain evidence="5 6">S276</strain>
    </source>
</reference>
<dbReference type="PANTHER" id="PTHR45752">
    <property type="entry name" value="LEUCINE-RICH REPEAT-CONTAINING"/>
    <property type="match status" value="1"/>
</dbReference>
<dbReference type="Gene3D" id="3.40.50.300">
    <property type="entry name" value="P-loop containing nucleotide triphosphate hydrolases"/>
    <property type="match status" value="1"/>
</dbReference>
<dbReference type="EMBL" id="BFEA01000646">
    <property type="protein sequence ID" value="GBG88058.1"/>
    <property type="molecule type" value="Genomic_DNA"/>
</dbReference>
<comment type="caution">
    <text evidence="5">The sequence shown here is derived from an EMBL/GenBank/DDBJ whole genome shotgun (WGS) entry which is preliminary data.</text>
</comment>
<dbReference type="PRINTS" id="PR00364">
    <property type="entry name" value="DISEASERSIST"/>
</dbReference>
<feature type="compositionally biased region" description="Polar residues" evidence="3">
    <location>
        <begin position="149"/>
        <end position="158"/>
    </location>
</feature>
<dbReference type="InterPro" id="IPR027417">
    <property type="entry name" value="P-loop_NTPase"/>
</dbReference>
<dbReference type="InterPro" id="IPR042197">
    <property type="entry name" value="Apaf_helical"/>
</dbReference>
<dbReference type="Pfam" id="PF23598">
    <property type="entry name" value="LRR_14"/>
    <property type="match status" value="4"/>
</dbReference>